<dbReference type="InterPro" id="IPR011810">
    <property type="entry name" value="Cya_phycin_syn"/>
</dbReference>
<dbReference type="InterPro" id="IPR036615">
    <property type="entry name" value="Mur_ligase_C_dom_sf"/>
</dbReference>
<dbReference type="NCBIfam" id="NF010623">
    <property type="entry name" value="PRK14016.1"/>
    <property type="match status" value="1"/>
</dbReference>
<evidence type="ECO:0000256" key="3">
    <source>
        <dbReference type="ARBA" id="ARBA00011738"/>
    </source>
</evidence>
<dbReference type="InterPro" id="IPR011761">
    <property type="entry name" value="ATP-grasp"/>
</dbReference>
<evidence type="ECO:0000256" key="2">
    <source>
        <dbReference type="ARBA" id="ARBA00009060"/>
    </source>
</evidence>
<protein>
    <recommendedName>
        <fullName evidence="6">Cyanophycin synthetase</fullName>
        <ecNumber evidence="5">6.3.2.29</ecNumber>
        <ecNumber evidence="4">6.3.2.30</ecNumber>
    </recommendedName>
    <alternativeName>
        <fullName evidence="10">Cyanophycin synthase</fullName>
    </alternativeName>
</protein>
<dbReference type="Gene3D" id="3.30.470.20">
    <property type="entry name" value="ATP-grasp fold, B domain"/>
    <property type="match status" value="2"/>
</dbReference>
<dbReference type="Gene3D" id="3.40.1190.10">
    <property type="entry name" value="Mur-like, catalytic domain"/>
    <property type="match status" value="1"/>
</dbReference>
<evidence type="ECO:0000256" key="9">
    <source>
        <dbReference type="ARBA" id="ARBA00022840"/>
    </source>
</evidence>
<dbReference type="Proteomes" id="UP000830116">
    <property type="component" value="Chromosome"/>
</dbReference>
<dbReference type="GO" id="GO:0071161">
    <property type="term" value="F:cyanophycin synthetase activity (L-arginine-adding)"/>
    <property type="evidence" value="ECO:0007669"/>
    <property type="project" value="UniProtKB-EC"/>
</dbReference>
<evidence type="ECO:0000313" key="16">
    <source>
        <dbReference type="Proteomes" id="UP000830116"/>
    </source>
</evidence>
<evidence type="ECO:0000256" key="1">
    <source>
        <dbReference type="ARBA" id="ARBA00003184"/>
    </source>
</evidence>
<dbReference type="SUPFAM" id="SSF56059">
    <property type="entry name" value="Glutathione synthetase ATP-binding domain-like"/>
    <property type="match status" value="1"/>
</dbReference>
<dbReference type="InterPro" id="IPR036565">
    <property type="entry name" value="Mur-like_cat_sf"/>
</dbReference>
<comment type="catalytic activity">
    <reaction evidence="11">
        <text>[L-4-(L-arginin-2-N-yl)aspartate](n)-L-aspartate + L-arginine + ATP = [L-4-(L-arginin-2-N-yl)aspartate](n+1) + ADP + phosphate + H(+)</text>
        <dbReference type="Rhea" id="RHEA:23888"/>
        <dbReference type="Rhea" id="RHEA-COMP:13732"/>
        <dbReference type="Rhea" id="RHEA-COMP:13733"/>
        <dbReference type="ChEBI" id="CHEBI:15378"/>
        <dbReference type="ChEBI" id="CHEBI:30616"/>
        <dbReference type="ChEBI" id="CHEBI:32682"/>
        <dbReference type="ChEBI" id="CHEBI:43474"/>
        <dbReference type="ChEBI" id="CHEBI:137986"/>
        <dbReference type="ChEBI" id="CHEBI:137990"/>
        <dbReference type="ChEBI" id="CHEBI:456216"/>
        <dbReference type="EC" id="6.3.2.30"/>
    </reaction>
</comment>
<comment type="similarity">
    <text evidence="2">In the C-terminal section; belongs to the MurCDEF family.</text>
</comment>
<sequence>MHVIGLKTLNGPNVYHHHPVIIMRIDLQDWTDVPSDELPELVAGLKRELPGMADHHCSPGVPGGFYERLEKGTYLAHILEHVALEFSILTGMDVTYGKSRYAGRPGLYDIVTRFTNETGMKECLKQSLLTISNLLKNQPVDIGNSISKIKAAIKKSELGPSAKALYQAAKKRNIPITRIGTESLLQLGYGKNSRRVQSAISDSTSLIAADLVQDKSLTKSVLKKAMIPVPHGVVITEEGEIAEAMKSLTLPLALKPIDGHHGEGVNLNLQNENEVRLALQQASQYSSTFVLEEMHLGRDYRVLVIDGKFTAAAERVPPFVIGDGTKTIDQLIADLNTDPLRGDGHEAFLTKIVVDEILMQHLAKQGLSLRSVPLPEERITLRANANLSSGGIAKDVTFITSEEIKDMCERVARIVGLDICGIDLIAKDVTKSIKESQVVVIEVNAGPGLRMHLQQKTPENQDVGSKIIDMLYKNPEQARIPIASVTGTNGKTTVVRLLQKIMMASGKANVGMTSTEGIWINDKKIFAGDCSGPASAEVVLHDPAIDCAILECARGGLLRGGLAYDWSDVGIITNISADHIGQDGIETIDDLYWIKSLIAERVKKGGTLVINADDENCLRLIDNNRVKKHECKIMLFSTNPDGEKFTELLDKGYNACWLEGRHIIMSFNGRVRNLGSVEDIPMTVSGRAEFQVANVLAALAGAVGLGASPETVMDVLLDFNPTLENQGRMNLYKVNQGYVILDYGHNAEAINNLGKLLQSLPNFKKTVVMGLPGDRSTDLLLQSAEKIAQYYDKVILRDDEDLRGRKPGEVPALLADLYAKKYPGITVEEILNEDAAVMQALTELQGQEICVIMYENHQMVMRAMREFDPVPVSVLPFKETPTFQQPEQAAWQ</sequence>
<keyword evidence="8 13" id="KW-0547">Nucleotide-binding</keyword>
<dbReference type="PANTHER" id="PTHR23135">
    <property type="entry name" value="MUR LIGASE FAMILY MEMBER"/>
    <property type="match status" value="1"/>
</dbReference>
<evidence type="ECO:0000256" key="11">
    <source>
        <dbReference type="ARBA" id="ARBA00048094"/>
    </source>
</evidence>
<dbReference type="NCBIfam" id="TIGR02068">
    <property type="entry name" value="cya_phycin_syn"/>
    <property type="match status" value="1"/>
</dbReference>
<dbReference type="InterPro" id="IPR013221">
    <property type="entry name" value="Mur_ligase_cen"/>
</dbReference>
<evidence type="ECO:0000256" key="10">
    <source>
        <dbReference type="ARBA" id="ARBA00031353"/>
    </source>
</evidence>
<dbReference type="InterPro" id="IPR013651">
    <property type="entry name" value="ATP-grasp_RimK-type"/>
</dbReference>
<evidence type="ECO:0000259" key="14">
    <source>
        <dbReference type="PROSITE" id="PS50975"/>
    </source>
</evidence>
<keyword evidence="16" id="KW-1185">Reference proteome</keyword>
<accession>A0ABY4CCC5</accession>
<dbReference type="PANTHER" id="PTHR23135:SF18">
    <property type="entry name" value="CYANOPHYCIN SYNTHETASE"/>
    <property type="match status" value="1"/>
</dbReference>
<dbReference type="Pfam" id="PF02875">
    <property type="entry name" value="Mur_ligase_C"/>
    <property type="match status" value="1"/>
</dbReference>
<name>A0ABY4CCC5_9BACT</name>
<evidence type="ECO:0000256" key="4">
    <source>
        <dbReference type="ARBA" id="ARBA00012968"/>
    </source>
</evidence>
<evidence type="ECO:0000256" key="6">
    <source>
        <dbReference type="ARBA" id="ARBA00022036"/>
    </source>
</evidence>
<comment type="function">
    <text evidence="1">Catalyzes the ATP-dependent polymerization of arginine and aspartate to multi-L-arginyl-poly-L-aspartic acid (cyanophycin; a water-insoluble reserve polymer).</text>
</comment>
<keyword evidence="9 13" id="KW-0067">ATP-binding</keyword>
<dbReference type="Pfam" id="PF18921">
    <property type="entry name" value="Cyanophycin_syn"/>
    <property type="match status" value="1"/>
</dbReference>
<dbReference type="GO" id="GO:0071160">
    <property type="term" value="F:cyanophycin synthetase activity (L-aspartate-adding)"/>
    <property type="evidence" value="ECO:0007669"/>
    <property type="project" value="UniProtKB-EC"/>
</dbReference>
<reference evidence="15" key="1">
    <citation type="submission" date="2022-03" db="EMBL/GenBank/DDBJ databases">
        <title>Genome Identification and Characterization of new species Bdellovibrio reynosense LBG001 sp. nov. from a Mexico soil sample.</title>
        <authorList>
            <person name="Camilli A."/>
            <person name="Ajao Y."/>
            <person name="Guo X."/>
        </authorList>
    </citation>
    <scope>NUCLEOTIDE SEQUENCE</scope>
    <source>
        <strain evidence="15">LBG001</strain>
    </source>
</reference>
<evidence type="ECO:0000313" key="15">
    <source>
        <dbReference type="EMBL" id="UOF01321.1"/>
    </source>
</evidence>
<dbReference type="EC" id="6.3.2.29" evidence="5"/>
<dbReference type="RefSeq" id="WP_243537757.1">
    <property type="nucleotide sequence ID" value="NZ_CP093442.1"/>
</dbReference>
<evidence type="ECO:0000256" key="7">
    <source>
        <dbReference type="ARBA" id="ARBA00022598"/>
    </source>
</evidence>
<dbReference type="Pfam" id="PF08443">
    <property type="entry name" value="RimK"/>
    <property type="match status" value="1"/>
</dbReference>
<dbReference type="Pfam" id="PF08245">
    <property type="entry name" value="Mur_ligase_M"/>
    <property type="match status" value="1"/>
</dbReference>
<organism evidence="15 16">
    <name type="scientific">Bdellovibrio reynosensis</name>
    <dbReference type="NCBI Taxonomy" id="2835041"/>
    <lineage>
        <taxon>Bacteria</taxon>
        <taxon>Pseudomonadati</taxon>
        <taxon>Bdellovibrionota</taxon>
        <taxon>Bdellovibrionia</taxon>
        <taxon>Bdellovibrionales</taxon>
        <taxon>Pseudobdellovibrionaceae</taxon>
        <taxon>Bdellovibrio</taxon>
    </lineage>
</organism>
<evidence type="ECO:0000256" key="13">
    <source>
        <dbReference type="PROSITE-ProRule" id="PRU00409"/>
    </source>
</evidence>
<evidence type="ECO:0000256" key="12">
    <source>
        <dbReference type="ARBA" id="ARBA00048425"/>
    </source>
</evidence>
<evidence type="ECO:0000256" key="8">
    <source>
        <dbReference type="ARBA" id="ARBA00022741"/>
    </source>
</evidence>
<evidence type="ECO:0000256" key="5">
    <source>
        <dbReference type="ARBA" id="ARBA00013005"/>
    </source>
</evidence>
<comment type="subunit">
    <text evidence="3">Homodimer.</text>
</comment>
<dbReference type="SUPFAM" id="SSF53244">
    <property type="entry name" value="MurD-like peptide ligases, peptide-binding domain"/>
    <property type="match status" value="1"/>
</dbReference>
<dbReference type="EMBL" id="CP093442">
    <property type="protein sequence ID" value="UOF01321.1"/>
    <property type="molecule type" value="Genomic_DNA"/>
</dbReference>
<comment type="catalytic activity">
    <reaction evidence="12">
        <text>[L-4-(L-arginin-2-N-yl)aspartate](n) + L-aspartate + ATP = [L-4-(L-arginin-2-N-yl)aspartate](n)-L-aspartate + ADP + phosphate + H(+)</text>
        <dbReference type="Rhea" id="RHEA:13277"/>
        <dbReference type="Rhea" id="RHEA-COMP:13728"/>
        <dbReference type="Rhea" id="RHEA-COMP:13733"/>
        <dbReference type="ChEBI" id="CHEBI:15378"/>
        <dbReference type="ChEBI" id="CHEBI:29991"/>
        <dbReference type="ChEBI" id="CHEBI:30616"/>
        <dbReference type="ChEBI" id="CHEBI:43474"/>
        <dbReference type="ChEBI" id="CHEBI:137986"/>
        <dbReference type="ChEBI" id="CHEBI:137990"/>
        <dbReference type="ChEBI" id="CHEBI:456216"/>
        <dbReference type="EC" id="6.3.2.29"/>
    </reaction>
</comment>
<dbReference type="InterPro" id="IPR004101">
    <property type="entry name" value="Mur_ligase_C"/>
</dbReference>
<dbReference type="PROSITE" id="PS50975">
    <property type="entry name" value="ATP_GRASP"/>
    <property type="match status" value="1"/>
</dbReference>
<dbReference type="SUPFAM" id="SSF53623">
    <property type="entry name" value="MurD-like peptide ligases, catalytic domain"/>
    <property type="match status" value="1"/>
</dbReference>
<dbReference type="Gene3D" id="3.90.190.20">
    <property type="entry name" value="Mur ligase, C-terminal domain"/>
    <property type="match status" value="1"/>
</dbReference>
<keyword evidence="7 15" id="KW-0436">Ligase</keyword>
<dbReference type="InterPro" id="IPR044019">
    <property type="entry name" value="Cyanophycin_syn_N"/>
</dbReference>
<feature type="domain" description="ATP-grasp" evidence="14">
    <location>
        <begin position="219"/>
        <end position="472"/>
    </location>
</feature>
<dbReference type="EC" id="6.3.2.30" evidence="4"/>
<gene>
    <name evidence="15" type="primary">cphA</name>
    <name evidence="15" type="ORF">MNR06_16625</name>
</gene>
<proteinExistence type="inferred from homology"/>